<accession>A0ABD3SN99</accession>
<dbReference type="Proteomes" id="UP001634393">
    <property type="component" value="Unassembled WGS sequence"/>
</dbReference>
<feature type="region of interest" description="Disordered" evidence="1">
    <location>
        <begin position="1"/>
        <end position="60"/>
    </location>
</feature>
<dbReference type="InterPro" id="IPR044209">
    <property type="entry name" value="MOS11"/>
</dbReference>
<name>A0ABD3SN99_9LAMI</name>
<evidence type="ECO:0000313" key="3">
    <source>
        <dbReference type="EMBL" id="KAL3825945.1"/>
    </source>
</evidence>
<protein>
    <recommendedName>
        <fullName evidence="2">THO1-MOS11 C-terminal domain-containing protein</fullName>
    </recommendedName>
</protein>
<evidence type="ECO:0000259" key="2">
    <source>
        <dbReference type="Pfam" id="PF18592"/>
    </source>
</evidence>
<feature type="region of interest" description="Disordered" evidence="1">
    <location>
        <begin position="97"/>
        <end position="145"/>
    </location>
</feature>
<feature type="domain" description="THO1-MOS11 C-terminal" evidence="2">
    <location>
        <begin position="59"/>
        <end position="94"/>
    </location>
</feature>
<feature type="compositionally biased region" description="Polar residues" evidence="1">
    <location>
        <begin position="13"/>
        <end position="28"/>
    </location>
</feature>
<dbReference type="InterPro" id="IPR040746">
    <property type="entry name" value="THO1_MOS11_C"/>
</dbReference>
<proteinExistence type="predicted"/>
<comment type="caution">
    <text evidence="3">The sequence shown here is derived from an EMBL/GenBank/DDBJ whole genome shotgun (WGS) entry which is preliminary data.</text>
</comment>
<dbReference type="PANTHER" id="PTHR47701">
    <property type="entry name" value="PROTEIN MODIFIER OF SNC1 11"/>
    <property type="match status" value="1"/>
</dbReference>
<evidence type="ECO:0000256" key="1">
    <source>
        <dbReference type="SAM" id="MobiDB-lite"/>
    </source>
</evidence>
<organism evidence="3 4">
    <name type="scientific">Penstemon smallii</name>
    <dbReference type="NCBI Taxonomy" id="265156"/>
    <lineage>
        <taxon>Eukaryota</taxon>
        <taxon>Viridiplantae</taxon>
        <taxon>Streptophyta</taxon>
        <taxon>Embryophyta</taxon>
        <taxon>Tracheophyta</taxon>
        <taxon>Spermatophyta</taxon>
        <taxon>Magnoliopsida</taxon>
        <taxon>eudicotyledons</taxon>
        <taxon>Gunneridae</taxon>
        <taxon>Pentapetalae</taxon>
        <taxon>asterids</taxon>
        <taxon>lamiids</taxon>
        <taxon>Lamiales</taxon>
        <taxon>Plantaginaceae</taxon>
        <taxon>Cheloneae</taxon>
        <taxon>Penstemon</taxon>
    </lineage>
</organism>
<dbReference type="Pfam" id="PF18592">
    <property type="entry name" value="Tho1_MOS11_C"/>
    <property type="match status" value="1"/>
</dbReference>
<evidence type="ECO:0000313" key="4">
    <source>
        <dbReference type="Proteomes" id="UP001634393"/>
    </source>
</evidence>
<gene>
    <name evidence="3" type="ORF">ACJIZ3_021974</name>
</gene>
<dbReference type="PANTHER" id="PTHR47701:SF2">
    <property type="entry name" value="PROTEIN MODIFIER OF SNC1 11"/>
    <property type="match status" value="1"/>
</dbReference>
<dbReference type="EMBL" id="JBJXBP010000006">
    <property type="protein sequence ID" value="KAL3825945.1"/>
    <property type="molecule type" value="Genomic_DNA"/>
</dbReference>
<dbReference type="AlphaFoldDB" id="A0ABD3SN99"/>
<sequence length="162" mass="17147">MATAAVPEVENPSDLSSMPPTTEDASSTHPPPSSDEGVDEAKVKLDAQEANTSDVNDGAAVTDIEKKMKRAEHFGVAVKLSEVEKRNSRAERFGIVQSASANEEGKKKARSDRFGSSQTDSVEEDKKKARAIRFSRPDSGAKSNEKVAIEATAIAGKAGGET</sequence>
<keyword evidence="4" id="KW-1185">Reference proteome</keyword>
<reference evidence="3 4" key="1">
    <citation type="submission" date="2024-12" db="EMBL/GenBank/DDBJ databases">
        <title>The unique morphological basis and parallel evolutionary history of personate flowers in Penstemon.</title>
        <authorList>
            <person name="Depatie T.H."/>
            <person name="Wessinger C.A."/>
        </authorList>
    </citation>
    <scope>NUCLEOTIDE SEQUENCE [LARGE SCALE GENOMIC DNA]</scope>
    <source>
        <strain evidence="3">WTNN_2</strain>
        <tissue evidence="3">Leaf</tissue>
    </source>
</reference>